<feature type="compositionally biased region" description="Polar residues" evidence="3">
    <location>
        <begin position="1119"/>
        <end position="1133"/>
    </location>
</feature>
<feature type="compositionally biased region" description="Polar residues" evidence="3">
    <location>
        <begin position="573"/>
        <end position="583"/>
    </location>
</feature>
<dbReference type="SUPFAM" id="SSF49854">
    <property type="entry name" value="Spermadhesin, CUB domain"/>
    <property type="match status" value="1"/>
</dbReference>
<dbReference type="PROSITE" id="PS50068">
    <property type="entry name" value="LDLRA_2"/>
    <property type="match status" value="1"/>
</dbReference>
<feature type="compositionally biased region" description="Polar residues" evidence="3">
    <location>
        <begin position="955"/>
        <end position="967"/>
    </location>
</feature>
<feature type="compositionally biased region" description="Polar residues" evidence="3">
    <location>
        <begin position="612"/>
        <end position="621"/>
    </location>
</feature>
<protein>
    <recommendedName>
        <fullName evidence="7">CUB domain-containing protein</fullName>
    </recommendedName>
</protein>
<evidence type="ECO:0000256" key="2">
    <source>
        <dbReference type="PROSITE-ProRule" id="PRU00124"/>
    </source>
</evidence>
<dbReference type="PANTHER" id="PTHR24652">
    <property type="entry name" value="LOW-DENSITY LIPOPROTEIN RECEPTOR CLASS A DOMAIN-CONTAINING PROTEIN 2"/>
    <property type="match status" value="1"/>
</dbReference>
<evidence type="ECO:0000313" key="6">
    <source>
        <dbReference type="Proteomes" id="UP001292094"/>
    </source>
</evidence>
<feature type="region of interest" description="Disordered" evidence="3">
    <location>
        <begin position="647"/>
        <end position="685"/>
    </location>
</feature>
<dbReference type="PROSITE" id="PS01209">
    <property type="entry name" value="LDLRA_1"/>
    <property type="match status" value="1"/>
</dbReference>
<dbReference type="Proteomes" id="UP001292094">
    <property type="component" value="Unassembled WGS sequence"/>
</dbReference>
<evidence type="ECO:0000313" key="5">
    <source>
        <dbReference type="EMBL" id="KAK4288284.1"/>
    </source>
</evidence>
<feature type="compositionally biased region" description="Polar residues" evidence="3">
    <location>
        <begin position="1332"/>
        <end position="1346"/>
    </location>
</feature>
<feature type="transmembrane region" description="Helical" evidence="4">
    <location>
        <begin position="282"/>
        <end position="303"/>
    </location>
</feature>
<dbReference type="InterPro" id="IPR002172">
    <property type="entry name" value="LDrepeatLR_classA_rpt"/>
</dbReference>
<feature type="compositionally biased region" description="Low complexity" evidence="3">
    <location>
        <begin position="517"/>
        <end position="528"/>
    </location>
</feature>
<keyword evidence="1 2" id="KW-1015">Disulfide bond</keyword>
<dbReference type="InterPro" id="IPR023415">
    <property type="entry name" value="LDLR_class-A_CS"/>
</dbReference>
<dbReference type="CDD" id="cd00112">
    <property type="entry name" value="LDLa"/>
    <property type="match status" value="1"/>
</dbReference>
<feature type="region of interest" description="Disordered" evidence="3">
    <location>
        <begin position="1199"/>
        <end position="1235"/>
    </location>
</feature>
<dbReference type="Pfam" id="PF00057">
    <property type="entry name" value="Ldl_recept_a"/>
    <property type="match status" value="1"/>
</dbReference>
<organism evidence="5 6">
    <name type="scientific">Petrolisthes manimaculis</name>
    <dbReference type="NCBI Taxonomy" id="1843537"/>
    <lineage>
        <taxon>Eukaryota</taxon>
        <taxon>Metazoa</taxon>
        <taxon>Ecdysozoa</taxon>
        <taxon>Arthropoda</taxon>
        <taxon>Crustacea</taxon>
        <taxon>Multicrustacea</taxon>
        <taxon>Malacostraca</taxon>
        <taxon>Eumalacostraca</taxon>
        <taxon>Eucarida</taxon>
        <taxon>Decapoda</taxon>
        <taxon>Pleocyemata</taxon>
        <taxon>Anomura</taxon>
        <taxon>Galatheoidea</taxon>
        <taxon>Porcellanidae</taxon>
        <taxon>Petrolisthes</taxon>
    </lineage>
</organism>
<reference evidence="5" key="1">
    <citation type="submission" date="2023-11" db="EMBL/GenBank/DDBJ databases">
        <title>Genome assemblies of two species of porcelain crab, Petrolisthes cinctipes and Petrolisthes manimaculis (Anomura: Porcellanidae).</title>
        <authorList>
            <person name="Angst P."/>
        </authorList>
    </citation>
    <scope>NUCLEOTIDE SEQUENCE</scope>
    <source>
        <strain evidence="5">PB745_02</strain>
        <tissue evidence="5">Gill</tissue>
    </source>
</reference>
<feature type="region of interest" description="Disordered" evidence="3">
    <location>
        <begin position="1285"/>
        <end position="1403"/>
    </location>
</feature>
<dbReference type="InterPro" id="IPR000859">
    <property type="entry name" value="CUB_dom"/>
</dbReference>
<feature type="compositionally biased region" description="Polar residues" evidence="3">
    <location>
        <begin position="1199"/>
        <end position="1220"/>
    </location>
</feature>
<keyword evidence="4" id="KW-1133">Transmembrane helix</keyword>
<feature type="disulfide bond" evidence="2">
    <location>
        <begin position="210"/>
        <end position="228"/>
    </location>
</feature>
<dbReference type="InterPro" id="IPR035914">
    <property type="entry name" value="Sperma_CUB_dom_sf"/>
</dbReference>
<feature type="region of interest" description="Disordered" evidence="3">
    <location>
        <begin position="840"/>
        <end position="865"/>
    </location>
</feature>
<feature type="compositionally biased region" description="Low complexity" evidence="3">
    <location>
        <begin position="1285"/>
        <end position="1294"/>
    </location>
</feature>
<feature type="compositionally biased region" description="Polar residues" evidence="3">
    <location>
        <begin position="1311"/>
        <end position="1324"/>
    </location>
</feature>
<keyword evidence="4" id="KW-0472">Membrane</keyword>
<evidence type="ECO:0000256" key="3">
    <source>
        <dbReference type="SAM" id="MobiDB-lite"/>
    </source>
</evidence>
<feature type="compositionally biased region" description="Basic residues" evidence="3">
    <location>
        <begin position="540"/>
        <end position="559"/>
    </location>
</feature>
<feature type="region of interest" description="Disordered" evidence="3">
    <location>
        <begin position="515"/>
        <end position="629"/>
    </location>
</feature>
<feature type="compositionally biased region" description="Gly residues" evidence="3">
    <location>
        <begin position="429"/>
        <end position="438"/>
    </location>
</feature>
<evidence type="ECO:0008006" key="7">
    <source>
        <dbReference type="Google" id="ProtNLM"/>
    </source>
</evidence>
<feature type="region of interest" description="Disordered" evidence="3">
    <location>
        <begin position="944"/>
        <end position="971"/>
    </location>
</feature>
<evidence type="ECO:0000256" key="4">
    <source>
        <dbReference type="SAM" id="Phobius"/>
    </source>
</evidence>
<evidence type="ECO:0000256" key="1">
    <source>
        <dbReference type="ARBA" id="ARBA00023157"/>
    </source>
</evidence>
<dbReference type="CDD" id="cd00041">
    <property type="entry name" value="CUB"/>
    <property type="match status" value="1"/>
</dbReference>
<feature type="compositionally biased region" description="Pro residues" evidence="3">
    <location>
        <begin position="1295"/>
        <end position="1306"/>
    </location>
</feature>
<dbReference type="EMBL" id="JAWZYT010006375">
    <property type="protein sequence ID" value="KAK4288284.1"/>
    <property type="molecule type" value="Genomic_DNA"/>
</dbReference>
<feature type="compositionally biased region" description="Low complexity" evidence="3">
    <location>
        <begin position="656"/>
        <end position="670"/>
    </location>
</feature>
<gene>
    <name evidence="5" type="ORF">Pmani_038680</name>
</gene>
<keyword evidence="6" id="KW-1185">Reference proteome</keyword>
<proteinExistence type="predicted"/>
<keyword evidence="4" id="KW-0812">Transmembrane</keyword>
<dbReference type="Gene3D" id="4.10.400.10">
    <property type="entry name" value="Low-density Lipoprotein Receptor"/>
    <property type="match status" value="1"/>
</dbReference>
<comment type="caution">
    <text evidence="5">The sequence shown here is derived from an EMBL/GenBank/DDBJ whole genome shotgun (WGS) entry which is preliminary data.</text>
</comment>
<sequence>MMREEEEEEEEEEEREINTGNHYNIKDEGNITQGNIKSPYFPELYPKDHWMEYRLEALHKDTRIKVNFLDFLCHLGAQWSGNTFRPPILVSSGNHLTLRFSGNGETARGFNLNYFFVRQGTQVEIRQGITSEDYLLAGGTAETTTRAGPGGVVRAAGDEGGTKIREHVAAVDSGFYVRLKGAFSKDSKLAIAYTTFSYLGSCYSLTDLMCQNHRCVPKMLRCDGFDHCGDNSDEPASCYVMGPGNKSLTPEDAAWWYQSTPNYYFPQKSNFFHNTSHGWSGVLLLSSFILLVLVIFGLVSYMFKTGVQHGAGSRERRGPVNTRASLSDGVEIFDASADDPPIYEPPPDYEDVIKLILSGNNLKLVRRPGGVTAWVPDKLTEGGGAGMGQTTANQGGGDRPLRTRHASLDLEQGMEVVLWNASGFANPWSGGGRPGVPVGGLESRAPETSQQGHVRRSSLPSSPHPDVQRGPGHGVSIAPETITEAPEGIDSPLPAFRPIQPAISSPQISVRSFDYDSSGVSTPGTSTPRVLTPAGIAGRRLLKKGGRRRKKTSTTRRFAKREDSAPPSYEDAMQQSSCNQTPVRQPPETTAAAASAAAATPTTSGAAPASTIQVSESTQTSLDHDHDLTPTDRLRAAREMFHRISRDERETEVPRTRATAAARRPAAPAVRGRHMRSGSGGSSITRGTVRTRKAMLLRGGQRGGQRDEAECECPGACSCATTHSEMDMPTGGVKSKVNYYEANSERESDDAATIASTSHNTATKKRRLVRNKSAPAISLARHQPQTPAWSPGETDRGVAGEELERPLITPVTEVMPVVVAAGQDVVPSILERIHRYDQISNPGTPVLVPSHPTSPLPKTPGEEDAVKPGLVREAKSRIMTALQQDLPRLLPQDSDDHSDSPQHVMVPYSCLKNEEATTPDLPESLGLPPLRHDQAASIELWDACSQGRPSPVPQPNNSSFEVPTPSSGAVPKKQAVSNRKVTTGQNVQQQVVVVEHQAVLDKDVTQQQSTTEEMAEQDISHLKEQDDVKAGWNRSGLTLPLTDKFTPASVPVIVSVTARDKSYSEQEESEDELEVMNLGGPAGDTSEDESRPPSPHHLNITLNDTLDSDTDQEVPATHPPTSQHTHSQSQNHLQPRTRTRTQTRPPKKFPVPSPRGSKTTSASTVVIPVQRNDNIPEFPDVNCGTEVFPIHPRTASVTPHSCNDLTTPNPSTSVSGSSPTLVRHSPSPPSQTQLPMLSPQMVNSGVITIQQVAITVPIHLLVRLVREHNYIVFIQPVSLTYQPPNTTLPHLSTPHLPPSPLNPTPPSLTSQPHTSLPHLSTPHLTPSPLNPTPHSLTSQPHTSLPHFSTPHLPPSLTYQPPNTLLHPINSLSSSTPHHPPSPLNPTPHSLTSQPHTPPSLTYQPTNTLLHPFNTLSSSTHQYPTPPSPSFFEIY</sequence>
<dbReference type="SUPFAM" id="SSF57424">
    <property type="entry name" value="LDL receptor-like module"/>
    <property type="match status" value="1"/>
</dbReference>
<dbReference type="Gene3D" id="2.60.120.290">
    <property type="entry name" value="Spermadhesin, CUB domain"/>
    <property type="match status" value="1"/>
</dbReference>
<name>A0AAE1NFN1_9EUCA</name>
<feature type="region of interest" description="Disordered" evidence="3">
    <location>
        <begin position="1061"/>
        <end position="1174"/>
    </location>
</feature>
<dbReference type="SMART" id="SM00192">
    <property type="entry name" value="LDLa"/>
    <property type="match status" value="1"/>
</dbReference>
<feature type="region of interest" description="Disordered" evidence="3">
    <location>
        <begin position="1"/>
        <end position="29"/>
    </location>
</feature>
<feature type="compositionally biased region" description="Basic residues" evidence="3">
    <location>
        <begin position="1135"/>
        <end position="1147"/>
    </location>
</feature>
<accession>A0AAE1NFN1</accession>
<feature type="region of interest" description="Disordered" evidence="3">
    <location>
        <begin position="428"/>
        <end position="474"/>
    </location>
</feature>
<dbReference type="InterPro" id="IPR042333">
    <property type="entry name" value="LRAD2/Mig-13-like"/>
</dbReference>
<feature type="compositionally biased region" description="Acidic residues" evidence="3">
    <location>
        <begin position="1"/>
        <end position="15"/>
    </location>
</feature>
<feature type="region of interest" description="Disordered" evidence="3">
    <location>
        <begin position="380"/>
        <end position="402"/>
    </location>
</feature>
<feature type="compositionally biased region" description="Low complexity" evidence="3">
    <location>
        <begin position="589"/>
        <end position="611"/>
    </location>
</feature>
<comment type="caution">
    <text evidence="2">Lacks conserved residue(s) required for the propagation of feature annotation.</text>
</comment>
<feature type="compositionally biased region" description="Acidic residues" evidence="3">
    <location>
        <begin position="1065"/>
        <end position="1074"/>
    </location>
</feature>
<dbReference type="InterPro" id="IPR036055">
    <property type="entry name" value="LDL_receptor-like_sf"/>
</dbReference>